<name>A0ABN1P577_9PSEU</name>
<accession>A0ABN1P577</accession>
<dbReference type="RefSeq" id="WP_343938539.1">
    <property type="nucleotide sequence ID" value="NZ_BAAAHP010000014.1"/>
</dbReference>
<dbReference type="Proteomes" id="UP001499967">
    <property type="component" value="Unassembled WGS sequence"/>
</dbReference>
<proteinExistence type="predicted"/>
<evidence type="ECO:0000313" key="3">
    <source>
        <dbReference type="Proteomes" id="UP001499967"/>
    </source>
</evidence>
<organism evidence="2 3">
    <name type="scientific">Pseudonocardia zijingensis</name>
    <dbReference type="NCBI Taxonomy" id="153376"/>
    <lineage>
        <taxon>Bacteria</taxon>
        <taxon>Bacillati</taxon>
        <taxon>Actinomycetota</taxon>
        <taxon>Actinomycetes</taxon>
        <taxon>Pseudonocardiales</taxon>
        <taxon>Pseudonocardiaceae</taxon>
        <taxon>Pseudonocardia</taxon>
    </lineage>
</organism>
<protein>
    <recommendedName>
        <fullName evidence="1">DUF6292 domain-containing protein</fullName>
    </recommendedName>
</protein>
<evidence type="ECO:0000313" key="2">
    <source>
        <dbReference type="EMBL" id="GAA0922315.1"/>
    </source>
</evidence>
<evidence type="ECO:0000259" key="1">
    <source>
        <dbReference type="Pfam" id="PF19809"/>
    </source>
</evidence>
<gene>
    <name evidence="2" type="ORF">GCM10009559_05700</name>
</gene>
<dbReference type="Pfam" id="PF19809">
    <property type="entry name" value="DUF6292"/>
    <property type="match status" value="1"/>
</dbReference>
<reference evidence="2 3" key="1">
    <citation type="journal article" date="2019" name="Int. J. Syst. Evol. Microbiol.">
        <title>The Global Catalogue of Microorganisms (GCM) 10K type strain sequencing project: providing services to taxonomists for standard genome sequencing and annotation.</title>
        <authorList>
            <consortium name="The Broad Institute Genomics Platform"/>
            <consortium name="The Broad Institute Genome Sequencing Center for Infectious Disease"/>
            <person name="Wu L."/>
            <person name="Ma J."/>
        </authorList>
    </citation>
    <scope>NUCLEOTIDE SEQUENCE [LARGE SCALE GENOMIC DNA]</scope>
    <source>
        <strain evidence="2 3">JCM 11117</strain>
    </source>
</reference>
<feature type="domain" description="DUF6292" evidence="1">
    <location>
        <begin position="34"/>
        <end position="130"/>
    </location>
</feature>
<comment type="caution">
    <text evidence="2">The sequence shown here is derived from an EMBL/GenBank/DDBJ whole genome shotgun (WGS) entry which is preliminary data.</text>
</comment>
<dbReference type="InterPro" id="IPR046259">
    <property type="entry name" value="DUF6292"/>
</dbReference>
<dbReference type="EMBL" id="BAAAHP010000014">
    <property type="protein sequence ID" value="GAA0922315.1"/>
    <property type="molecule type" value="Genomic_DNA"/>
</dbReference>
<sequence>MSDTDCAGSGVEVGLEQHGRELSGATLDLLVTGYLSAVAHVLERRRIAEARLRIGPAQDPTLAGSLDLELIQFSERFSSIALRWDERSGCSALLRDPVREGIGVGSGTSRRYLHPETVPEPDAVAAFVADIAAGRDAGMVYPADAVHDSRRGNRRIRVLAALARHALPEAHRWLSSG</sequence>
<keyword evidence="3" id="KW-1185">Reference proteome</keyword>